<feature type="compositionally biased region" description="Polar residues" evidence="1">
    <location>
        <begin position="755"/>
        <end position="767"/>
    </location>
</feature>
<protein>
    <submittedName>
        <fullName evidence="2">Uncharacterized protein</fullName>
    </submittedName>
</protein>
<feature type="compositionally biased region" description="Polar residues" evidence="1">
    <location>
        <begin position="416"/>
        <end position="431"/>
    </location>
</feature>
<feature type="region of interest" description="Disordered" evidence="1">
    <location>
        <begin position="664"/>
        <end position="790"/>
    </location>
</feature>
<feature type="compositionally biased region" description="Basic and acidic residues" evidence="1">
    <location>
        <begin position="381"/>
        <end position="401"/>
    </location>
</feature>
<feature type="compositionally biased region" description="Low complexity" evidence="1">
    <location>
        <begin position="515"/>
        <end position="532"/>
    </location>
</feature>
<organism evidence="2 3">
    <name type="scientific">Meristemomyces frigidus</name>
    <dbReference type="NCBI Taxonomy" id="1508187"/>
    <lineage>
        <taxon>Eukaryota</taxon>
        <taxon>Fungi</taxon>
        <taxon>Dikarya</taxon>
        <taxon>Ascomycota</taxon>
        <taxon>Pezizomycotina</taxon>
        <taxon>Dothideomycetes</taxon>
        <taxon>Dothideomycetidae</taxon>
        <taxon>Mycosphaerellales</taxon>
        <taxon>Teratosphaeriaceae</taxon>
        <taxon>Meristemomyces</taxon>
    </lineage>
</organism>
<feature type="compositionally biased region" description="Low complexity" evidence="1">
    <location>
        <begin position="343"/>
        <end position="354"/>
    </location>
</feature>
<dbReference type="EMBL" id="JAVRRL010000058">
    <property type="protein sequence ID" value="KAK5109779.1"/>
    <property type="molecule type" value="Genomic_DNA"/>
</dbReference>
<feature type="compositionally biased region" description="Basic residues" evidence="1">
    <location>
        <begin position="551"/>
        <end position="564"/>
    </location>
</feature>
<feature type="compositionally biased region" description="Basic residues" evidence="1">
    <location>
        <begin position="582"/>
        <end position="591"/>
    </location>
</feature>
<feature type="region of interest" description="Disordered" evidence="1">
    <location>
        <begin position="416"/>
        <end position="568"/>
    </location>
</feature>
<feature type="region of interest" description="Disordered" evidence="1">
    <location>
        <begin position="838"/>
        <end position="876"/>
    </location>
</feature>
<sequence length="876" mass="95581">MYVEARPLSVYGTTQGWKPPVSSSPSRPLNRPPLRQPASSSSSLAGMEQTIPSFRSFVQRTPPPDPLKPLPPTPLRPRRPSSFSNVSSRASSPSSRYSRRSSSVYSRTQSQWGMQVELPSPAPTMPRMPSWHTADLADQNLLLRPIAYSVSTSQLLTKASSSEQTLEARTYAAPLINKPSPTVSRNTTPSPGPVEPRPSMLLPLPAGIIQVPKKHLRTVSLEKAKQLSQAPGAVHLLPEELRAQTLGRSRSQEPMREVWAAGIAHNQADAPEIPAMPTLIDNQGRERVLSLPRISLPPLLTPMGSMATMWRPTVASPTMLHVGTAPMKTMAPLSSQRNEASRAKAAQALGLGDADGPRGRTKTRGPRHLSYEHYLPQQAGRRPEERNIDSDSDSAEDRDAADARKIAHEYHAMLSQQYRETSGSRATQASSELDLGTRMKLVPQPLFSSRSAGRRSSARGSEASASPFHGRAPSNFDDGSRRSSTGSHGSIPLRLSFSSGRPWQGRRGTNLSSGMIPISPPTATAPMTTSMSLRDYGFADSPPVPMEVKAPRKLKPRPIRRRRRSGEDQRISAYYPHVIPRRKKGEKKVKGGGRSVSAGSSSRPMLATDIVAGRSREGSLGDSPFSRSRLAVHTTDTDSVRSNDSHSPFHRRIFNKATKYVNKFGRSLDPDEKAPRRSEERQRPVASPLSPDLFPSPTSSDGSKFPPPIHLGWTETAKTAFDESRSPTSPIFPRCALPTTYSSTTPSPTTPTPTNNILTTYFNPRTSADSHKSLSPTDPPESPSGRKNSYFATGFGLMDSWRESKAEKRRETLKRIIRVVMPAEEEGRGEGVRVVTPAQATGEAEEGRGDALVRVGSGGVRPGLGRERRSSAFGWM</sequence>
<feature type="compositionally biased region" description="Polar residues" evidence="1">
    <location>
        <begin position="179"/>
        <end position="189"/>
    </location>
</feature>
<feature type="region of interest" description="Disordered" evidence="1">
    <location>
        <begin position="332"/>
        <end position="401"/>
    </location>
</feature>
<proteinExistence type="predicted"/>
<reference evidence="2" key="1">
    <citation type="submission" date="2023-08" db="EMBL/GenBank/DDBJ databases">
        <title>Black Yeasts Isolated from many extreme environments.</title>
        <authorList>
            <person name="Coleine C."/>
            <person name="Stajich J.E."/>
            <person name="Selbmann L."/>
        </authorList>
    </citation>
    <scope>NUCLEOTIDE SEQUENCE</scope>
    <source>
        <strain evidence="2">CCFEE 5401</strain>
    </source>
</reference>
<feature type="compositionally biased region" description="Low complexity" evidence="1">
    <location>
        <begin position="19"/>
        <end position="29"/>
    </location>
</feature>
<dbReference type="AlphaFoldDB" id="A0AAN7TJR0"/>
<feature type="compositionally biased region" description="Polar residues" evidence="1">
    <location>
        <begin position="496"/>
        <end position="513"/>
    </location>
</feature>
<feature type="compositionally biased region" description="Low complexity" evidence="1">
    <location>
        <begin position="80"/>
        <end position="107"/>
    </location>
</feature>
<feature type="region of interest" description="Disordered" evidence="1">
    <location>
        <begin position="1"/>
        <end position="131"/>
    </location>
</feature>
<feature type="compositionally biased region" description="Polar residues" evidence="1">
    <location>
        <begin position="38"/>
        <end position="59"/>
    </location>
</feature>
<evidence type="ECO:0000313" key="3">
    <source>
        <dbReference type="Proteomes" id="UP001310890"/>
    </source>
</evidence>
<feature type="compositionally biased region" description="Low complexity" evidence="1">
    <location>
        <begin position="738"/>
        <end position="747"/>
    </location>
</feature>
<evidence type="ECO:0000256" key="1">
    <source>
        <dbReference type="SAM" id="MobiDB-lite"/>
    </source>
</evidence>
<feature type="compositionally biased region" description="Basic and acidic residues" evidence="1">
    <location>
        <begin position="635"/>
        <end position="644"/>
    </location>
</feature>
<comment type="caution">
    <text evidence="2">The sequence shown here is derived from an EMBL/GenBank/DDBJ whole genome shotgun (WGS) entry which is preliminary data.</text>
</comment>
<gene>
    <name evidence="2" type="ORF">LTR62_006511</name>
</gene>
<feature type="compositionally biased region" description="Basic and acidic residues" evidence="1">
    <location>
        <begin position="666"/>
        <end position="683"/>
    </location>
</feature>
<feature type="compositionally biased region" description="Pro residues" evidence="1">
    <location>
        <begin position="61"/>
        <end position="75"/>
    </location>
</feature>
<feature type="region of interest" description="Disordered" evidence="1">
    <location>
        <begin position="176"/>
        <end position="198"/>
    </location>
</feature>
<feature type="region of interest" description="Disordered" evidence="1">
    <location>
        <begin position="582"/>
        <end position="651"/>
    </location>
</feature>
<dbReference type="Proteomes" id="UP001310890">
    <property type="component" value="Unassembled WGS sequence"/>
</dbReference>
<accession>A0AAN7TJR0</accession>
<evidence type="ECO:0000313" key="2">
    <source>
        <dbReference type="EMBL" id="KAK5109779.1"/>
    </source>
</evidence>
<name>A0AAN7TJR0_9PEZI</name>